<dbReference type="SMART" id="SM00533">
    <property type="entry name" value="MUTSd"/>
    <property type="match status" value="1"/>
</dbReference>
<dbReference type="InterPro" id="IPR027417">
    <property type="entry name" value="P-loop_NTPase"/>
</dbReference>
<dbReference type="OrthoDB" id="9777812at2"/>
<dbReference type="PANTHER" id="PTHR11361:SF34">
    <property type="entry name" value="DNA MISMATCH REPAIR PROTEIN MSH1, MITOCHONDRIAL"/>
    <property type="match status" value="1"/>
</dbReference>
<proteinExistence type="inferred from homology"/>
<evidence type="ECO:0000256" key="3">
    <source>
        <dbReference type="ARBA" id="ARBA00022840"/>
    </source>
</evidence>
<dbReference type="SUPFAM" id="SSF52540">
    <property type="entry name" value="P-loop containing nucleoside triphosphate hydrolases"/>
    <property type="match status" value="1"/>
</dbReference>
<dbReference type="Gene3D" id="3.40.50.300">
    <property type="entry name" value="P-loop containing nucleotide triphosphate hydrolases"/>
    <property type="match status" value="1"/>
</dbReference>
<dbReference type="SMART" id="SM00534">
    <property type="entry name" value="MUTSac"/>
    <property type="match status" value="1"/>
</dbReference>
<organism evidence="8 9">
    <name type="scientific">Melghirimyces algeriensis</name>
    <dbReference type="NCBI Taxonomy" id="910412"/>
    <lineage>
        <taxon>Bacteria</taxon>
        <taxon>Bacillati</taxon>
        <taxon>Bacillota</taxon>
        <taxon>Bacilli</taxon>
        <taxon>Bacillales</taxon>
        <taxon>Thermoactinomycetaceae</taxon>
        <taxon>Melghirimyces</taxon>
    </lineage>
</organism>
<keyword evidence="9" id="KW-1185">Reference proteome</keyword>
<dbReference type="AlphaFoldDB" id="A0A521DA88"/>
<dbReference type="InterPro" id="IPR000432">
    <property type="entry name" value="DNA_mismatch_repair_MutS_C"/>
</dbReference>
<protein>
    <submittedName>
        <fullName evidence="8">MutS domain V</fullName>
    </submittedName>
</protein>
<feature type="domain" description="DNA mismatch repair proteins mutS family" evidence="7">
    <location>
        <begin position="335"/>
        <end position="532"/>
    </location>
</feature>
<keyword evidence="3" id="KW-0067">ATP-binding</keyword>
<gene>
    <name evidence="8" type="ORF">SAMN06264849_105207</name>
</gene>
<evidence type="ECO:0000256" key="5">
    <source>
        <dbReference type="ARBA" id="ARBA00023204"/>
    </source>
</evidence>
<dbReference type="PANTHER" id="PTHR11361">
    <property type="entry name" value="DNA MISMATCH REPAIR PROTEIN MUTS FAMILY MEMBER"/>
    <property type="match status" value="1"/>
</dbReference>
<dbReference type="GO" id="GO:0030983">
    <property type="term" value="F:mismatched DNA binding"/>
    <property type="evidence" value="ECO:0007669"/>
    <property type="project" value="InterPro"/>
</dbReference>
<evidence type="ECO:0000256" key="2">
    <source>
        <dbReference type="ARBA" id="ARBA00022741"/>
    </source>
</evidence>
<dbReference type="Proteomes" id="UP000315636">
    <property type="component" value="Unassembled WGS sequence"/>
</dbReference>
<keyword evidence="5" id="KW-0234">DNA repair</keyword>
<dbReference type="GO" id="GO:0140664">
    <property type="term" value="F:ATP-dependent DNA damage sensor activity"/>
    <property type="evidence" value="ECO:0007669"/>
    <property type="project" value="InterPro"/>
</dbReference>
<evidence type="ECO:0000313" key="8">
    <source>
        <dbReference type="EMBL" id="SMO68001.1"/>
    </source>
</evidence>
<evidence type="ECO:0000259" key="6">
    <source>
        <dbReference type="SMART" id="SM00533"/>
    </source>
</evidence>
<dbReference type="Pfam" id="PF00488">
    <property type="entry name" value="MutS_V"/>
    <property type="match status" value="1"/>
</dbReference>
<reference evidence="8 9" key="1">
    <citation type="submission" date="2017-05" db="EMBL/GenBank/DDBJ databases">
        <authorList>
            <person name="Varghese N."/>
            <person name="Submissions S."/>
        </authorList>
    </citation>
    <scope>NUCLEOTIDE SEQUENCE [LARGE SCALE GENOMIC DNA]</scope>
    <source>
        <strain evidence="8 9">DSM 45474</strain>
    </source>
</reference>
<keyword evidence="4" id="KW-0238">DNA-binding</keyword>
<accession>A0A521DA88</accession>
<sequence>MWMDNLTRQAIRWEALWLRFQPRTPMGQRAKRSLSPFMPGEETEWQACLVEQEHLLEAFRRDPEWMSRMEIHLSKTPDPTQTVRMLESGEIPKASDWFRIKSFLWHGWHLCSMVRNEIPGFRLKREASEWKRVLSLLNPDPPLSPNFFLSSAYDSRLKERREQVEKENRWVRKAEEQAVLDVERDFPIQQNGDGEWVVDRRSPHFLDMKNDSRVQLVRETPFDGVFCPVETEVLKAARMRREEANTDLEAVEHDVFQQLAETFRPYIPFLRDAILDLATLDVQWARVKMAESYNGTRPKWEAESYRIQGGIHPLVAESLKEKERTFTPVDINIHRGVTVIIGPNMGGKTVVLTTVGLVVALGQFGFLVPARSCSMPLVSWMTAAIGDAQNIREGLSTFGAEVRRIVEAIKRDSTGLLLLDEPGRGTNPVEGAALSAAMTNDLAKRPFWTLQVTHFREVLQGTEVTVYRVAGLEGIDRFQDREDEDWEKALEQAMDYRLLPWSGESIPQDALVIARLLGLPSSILQDAWKRIGNGG</sequence>
<dbReference type="GO" id="GO:0005524">
    <property type="term" value="F:ATP binding"/>
    <property type="evidence" value="ECO:0007669"/>
    <property type="project" value="UniProtKB-KW"/>
</dbReference>
<dbReference type="SUPFAM" id="SSF48334">
    <property type="entry name" value="DNA repair protein MutS, domain III"/>
    <property type="match status" value="1"/>
</dbReference>
<dbReference type="InterPro" id="IPR036187">
    <property type="entry name" value="DNA_mismatch_repair_MutS_sf"/>
</dbReference>
<evidence type="ECO:0000256" key="1">
    <source>
        <dbReference type="ARBA" id="ARBA00006271"/>
    </source>
</evidence>
<feature type="domain" description="DNA mismatch repair protein MutS core" evidence="6">
    <location>
        <begin position="16"/>
        <end position="318"/>
    </location>
</feature>
<keyword evidence="2" id="KW-0547">Nucleotide-binding</keyword>
<dbReference type="InterPro" id="IPR045076">
    <property type="entry name" value="MutS"/>
</dbReference>
<dbReference type="GO" id="GO:0006298">
    <property type="term" value="P:mismatch repair"/>
    <property type="evidence" value="ECO:0007669"/>
    <property type="project" value="InterPro"/>
</dbReference>
<keyword evidence="5" id="KW-0227">DNA damage</keyword>
<evidence type="ECO:0000256" key="4">
    <source>
        <dbReference type="ARBA" id="ARBA00023125"/>
    </source>
</evidence>
<comment type="similarity">
    <text evidence="1">Belongs to the DNA mismatch repair MutS family.</text>
</comment>
<dbReference type="EMBL" id="FXTI01000005">
    <property type="protein sequence ID" value="SMO68001.1"/>
    <property type="molecule type" value="Genomic_DNA"/>
</dbReference>
<dbReference type="InterPro" id="IPR007696">
    <property type="entry name" value="DNA_mismatch_repair_MutS_core"/>
</dbReference>
<evidence type="ECO:0000259" key="7">
    <source>
        <dbReference type="SMART" id="SM00534"/>
    </source>
</evidence>
<name>A0A521DA88_9BACL</name>
<evidence type="ECO:0000313" key="9">
    <source>
        <dbReference type="Proteomes" id="UP000315636"/>
    </source>
</evidence>